<dbReference type="PIRSF" id="PIRSF007028">
    <property type="entry name" value="UCP007028"/>
    <property type="match status" value="1"/>
</dbReference>
<dbReference type="SUPFAM" id="SSF54909">
    <property type="entry name" value="Dimeric alpha+beta barrel"/>
    <property type="match status" value="1"/>
</dbReference>
<sequence>MPAPSADRDAYRAHAAKAAALFRDHGALRIVDSWSDDVPVGEVTDFRRAVQAGDDEAVVFGWIEWPDKATRNAGWAGIEKDDRMIAPGDLPFDARRMIYGGFAALPLA</sequence>
<reference evidence="1" key="1">
    <citation type="submission" date="2022-05" db="EMBL/GenBank/DDBJ databases">
        <title>Sphingomonas sp. strain RP10 Genome sequencing and assembly.</title>
        <authorList>
            <person name="Kim I."/>
        </authorList>
    </citation>
    <scope>NUCLEOTIDE SEQUENCE</scope>
    <source>
        <strain evidence="1">RP10</strain>
    </source>
</reference>
<protein>
    <submittedName>
        <fullName evidence="1">DUF1428 domain-containing protein</fullName>
    </submittedName>
</protein>
<dbReference type="Proteomes" id="UP001139486">
    <property type="component" value="Unassembled WGS sequence"/>
</dbReference>
<organism evidence="1 2">
    <name type="scientific">Sphingomonas liriopis</name>
    <dbReference type="NCBI Taxonomy" id="2949094"/>
    <lineage>
        <taxon>Bacteria</taxon>
        <taxon>Pseudomonadati</taxon>
        <taxon>Pseudomonadota</taxon>
        <taxon>Alphaproteobacteria</taxon>
        <taxon>Sphingomonadales</taxon>
        <taxon>Sphingomonadaceae</taxon>
        <taxon>Sphingomonas</taxon>
    </lineage>
</organism>
<dbReference type="EMBL" id="JAMLDY010000007">
    <property type="protein sequence ID" value="MCP3734680.1"/>
    <property type="molecule type" value="Genomic_DNA"/>
</dbReference>
<evidence type="ECO:0000313" key="2">
    <source>
        <dbReference type="Proteomes" id="UP001139486"/>
    </source>
</evidence>
<name>A0A9X2KQ68_9SPHN</name>
<accession>A0A9X2KQ68</accession>
<evidence type="ECO:0000313" key="1">
    <source>
        <dbReference type="EMBL" id="MCP3734680.1"/>
    </source>
</evidence>
<comment type="caution">
    <text evidence="1">The sequence shown here is derived from an EMBL/GenBank/DDBJ whole genome shotgun (WGS) entry which is preliminary data.</text>
</comment>
<dbReference type="AlphaFoldDB" id="A0A9X2KQ68"/>
<keyword evidence="2" id="KW-1185">Reference proteome</keyword>
<gene>
    <name evidence="1" type="ORF">M9979_07335</name>
</gene>
<dbReference type="Pfam" id="PF07237">
    <property type="entry name" value="DUF1428"/>
    <property type="match status" value="1"/>
</dbReference>
<dbReference type="InterPro" id="IPR011008">
    <property type="entry name" value="Dimeric_a/b-barrel"/>
</dbReference>
<proteinExistence type="predicted"/>
<dbReference type="InterPro" id="IPR009874">
    <property type="entry name" value="DUF1428"/>
</dbReference>
<dbReference type="Gene3D" id="3.30.70.100">
    <property type="match status" value="1"/>
</dbReference>